<sequence length="90" mass="9936">MLQWPMFYQISDRHSLVLTSPYLRNVGSFGPDQVATVYVSSNGNCHESDGSISYPGSADFKNYRAGTNNNEGQVISSFLVVANLIDCKVR</sequence>
<evidence type="ECO:0000313" key="1">
    <source>
        <dbReference type="EMBL" id="SMR61921.1"/>
    </source>
</evidence>
<dbReference type="Proteomes" id="UP000245764">
    <property type="component" value="Chromosome 13"/>
</dbReference>
<reference evidence="2" key="1">
    <citation type="submission" date="2017-05" db="EMBL/GenBank/DDBJ databases">
        <authorList>
            <person name="Song R."/>
            <person name="Chenine A.L."/>
            <person name="Ruprecht R.M."/>
        </authorList>
    </citation>
    <scope>NUCLEOTIDE SEQUENCE [LARGE SCALE GENOMIC DNA]</scope>
</reference>
<organism evidence="1 2">
    <name type="scientific">Zymoseptoria tritici ST99CH_1E4</name>
    <dbReference type="NCBI Taxonomy" id="1276532"/>
    <lineage>
        <taxon>Eukaryota</taxon>
        <taxon>Fungi</taxon>
        <taxon>Dikarya</taxon>
        <taxon>Ascomycota</taxon>
        <taxon>Pezizomycotina</taxon>
        <taxon>Dothideomycetes</taxon>
        <taxon>Dothideomycetidae</taxon>
        <taxon>Mycosphaerellales</taxon>
        <taxon>Mycosphaerellaceae</taxon>
        <taxon>Zymoseptoria</taxon>
    </lineage>
</organism>
<proteinExistence type="predicted"/>
<name>A0A2H1H7X5_ZYMTR</name>
<accession>A0A2H1H7X5</accession>
<evidence type="ECO:0000313" key="2">
    <source>
        <dbReference type="Proteomes" id="UP000245764"/>
    </source>
</evidence>
<dbReference type="EMBL" id="LT854265">
    <property type="protein sequence ID" value="SMR61921.1"/>
    <property type="molecule type" value="Genomic_DNA"/>
</dbReference>
<dbReference type="AlphaFoldDB" id="A0A2H1H7X5"/>
<gene>
    <name evidence="1" type="ORF">ZT1E4_G11234</name>
</gene>
<protein>
    <submittedName>
        <fullName evidence="1">Uncharacterized protein</fullName>
    </submittedName>
</protein>